<proteinExistence type="predicted"/>
<protein>
    <submittedName>
        <fullName evidence="1">Uncharacterized protein</fullName>
    </submittedName>
</protein>
<accession>A0A9P9D4T1</accession>
<name>A0A9P9D4T1_9HYPO</name>
<dbReference type="Proteomes" id="UP000738349">
    <property type="component" value="Unassembled WGS sequence"/>
</dbReference>
<dbReference type="OrthoDB" id="5068804at2759"/>
<evidence type="ECO:0000313" key="2">
    <source>
        <dbReference type="Proteomes" id="UP000738349"/>
    </source>
</evidence>
<evidence type="ECO:0000313" key="1">
    <source>
        <dbReference type="EMBL" id="KAH7112406.1"/>
    </source>
</evidence>
<keyword evidence="2" id="KW-1185">Reference proteome</keyword>
<dbReference type="EMBL" id="JAGMUV010000038">
    <property type="protein sequence ID" value="KAH7112406.1"/>
    <property type="molecule type" value="Genomic_DNA"/>
</dbReference>
<reference evidence="1" key="1">
    <citation type="journal article" date="2021" name="Nat. Commun.">
        <title>Genetic determinants of endophytism in the Arabidopsis root mycobiome.</title>
        <authorList>
            <person name="Mesny F."/>
            <person name="Miyauchi S."/>
            <person name="Thiergart T."/>
            <person name="Pickel B."/>
            <person name="Atanasova L."/>
            <person name="Karlsson M."/>
            <person name="Huettel B."/>
            <person name="Barry K.W."/>
            <person name="Haridas S."/>
            <person name="Chen C."/>
            <person name="Bauer D."/>
            <person name="Andreopoulos W."/>
            <person name="Pangilinan J."/>
            <person name="LaButti K."/>
            <person name="Riley R."/>
            <person name="Lipzen A."/>
            <person name="Clum A."/>
            <person name="Drula E."/>
            <person name="Henrissat B."/>
            <person name="Kohler A."/>
            <person name="Grigoriev I.V."/>
            <person name="Martin F.M."/>
            <person name="Hacquard S."/>
        </authorList>
    </citation>
    <scope>NUCLEOTIDE SEQUENCE</scope>
    <source>
        <strain evidence="1">MPI-CAGE-AT-0147</strain>
    </source>
</reference>
<comment type="caution">
    <text evidence="1">The sequence shown here is derived from an EMBL/GenBank/DDBJ whole genome shotgun (WGS) entry which is preliminary data.</text>
</comment>
<sequence length="204" mass="22090">MDPSLDPTGDRLFGVRGVSLAVTAADSLKFFKEHGLFYQEDAAIGGIVDALDQQGLTNRTDSFQFFTGCILGDARIRPLLEPYLSHPNPQVCHTASSDPGHIFAFSIVPTQGDRVVVHMWCAGSRVEFYENSHNRPLKGVLASNGLLEIPEASLKKNGCKTIGVEMEKGGIAILNERSAFQIRNGFTIAYGLGKTPDQGPVRNG</sequence>
<gene>
    <name evidence="1" type="ORF">EDB81DRAFT_670861</name>
</gene>
<organism evidence="1 2">
    <name type="scientific">Dactylonectria macrodidyma</name>
    <dbReference type="NCBI Taxonomy" id="307937"/>
    <lineage>
        <taxon>Eukaryota</taxon>
        <taxon>Fungi</taxon>
        <taxon>Dikarya</taxon>
        <taxon>Ascomycota</taxon>
        <taxon>Pezizomycotina</taxon>
        <taxon>Sordariomycetes</taxon>
        <taxon>Hypocreomycetidae</taxon>
        <taxon>Hypocreales</taxon>
        <taxon>Nectriaceae</taxon>
        <taxon>Dactylonectria</taxon>
    </lineage>
</organism>
<dbReference type="AlphaFoldDB" id="A0A9P9D4T1"/>